<evidence type="ECO:0000313" key="3">
    <source>
        <dbReference type="Proteomes" id="UP000543379"/>
    </source>
</evidence>
<dbReference type="EMBL" id="JAAROV010000001">
    <property type="protein sequence ID" value="MBC1315958.1"/>
    <property type="molecule type" value="Genomic_DNA"/>
</dbReference>
<name>A0A841XWG2_9LIST</name>
<comment type="caution">
    <text evidence="2">The sequence shown here is derived from an EMBL/GenBank/DDBJ whole genome shotgun (WGS) entry which is preliminary data.</text>
</comment>
<evidence type="ECO:0000313" key="2">
    <source>
        <dbReference type="EMBL" id="MBC1315958.1"/>
    </source>
</evidence>
<dbReference type="GO" id="GO:0007165">
    <property type="term" value="P:signal transduction"/>
    <property type="evidence" value="ECO:0007669"/>
    <property type="project" value="InterPro"/>
</dbReference>
<feature type="domain" description="TIR" evidence="1">
    <location>
        <begin position="142"/>
        <end position="277"/>
    </location>
</feature>
<protein>
    <submittedName>
        <fullName evidence="2">TIR domain-containing protein</fullName>
    </submittedName>
</protein>
<dbReference type="PROSITE" id="PS50104">
    <property type="entry name" value="TIR"/>
    <property type="match status" value="1"/>
</dbReference>
<accession>A0A841XWG2</accession>
<sequence>MVSVSMLQSRLNRYTRDLTSLENKKSSYIKSESDSLKKINDANRAIQRTKSESTIRTKTATISKEQKKIADLKKKQAGISSDISKKQTDINKTQIELTKANEYEQRKIMDNQKKELEAIRLSQAVAIDSNSTSLEKASDEVKQYDVFISHANEDKDYVNELVLALKSEGINIWYDSDSVGWGKSIRRSIDDGLRYSRFAIVILSPHFISESKYWTGYELDGLFVKEGAHGEQVILPIWHNITADQMQEYSLSLSDRLALNTAINTVDDIVNNLIKLLR</sequence>
<dbReference type="InterPro" id="IPR000157">
    <property type="entry name" value="TIR_dom"/>
</dbReference>
<reference evidence="2 3" key="1">
    <citation type="submission" date="2020-03" db="EMBL/GenBank/DDBJ databases">
        <title>Soil Listeria distribution.</title>
        <authorList>
            <person name="Liao J."/>
            <person name="Wiedmann M."/>
        </authorList>
    </citation>
    <scope>NUCLEOTIDE SEQUENCE [LARGE SCALE GENOMIC DNA]</scope>
    <source>
        <strain evidence="2 3">FSL L7-1816</strain>
    </source>
</reference>
<evidence type="ECO:0000259" key="1">
    <source>
        <dbReference type="PROSITE" id="PS50104"/>
    </source>
</evidence>
<dbReference type="Gene3D" id="3.40.50.10140">
    <property type="entry name" value="Toll/interleukin-1 receptor homology (TIR) domain"/>
    <property type="match status" value="1"/>
</dbReference>
<dbReference type="Proteomes" id="UP000543379">
    <property type="component" value="Unassembled WGS sequence"/>
</dbReference>
<dbReference type="SMART" id="SM00255">
    <property type="entry name" value="TIR"/>
    <property type="match status" value="1"/>
</dbReference>
<dbReference type="SUPFAM" id="SSF52200">
    <property type="entry name" value="Toll/Interleukin receptor TIR domain"/>
    <property type="match status" value="1"/>
</dbReference>
<proteinExistence type="predicted"/>
<gene>
    <name evidence="2" type="ORF">HB811_04155</name>
</gene>
<dbReference type="RefSeq" id="WP_185367814.1">
    <property type="nucleotide sequence ID" value="NZ_JAARMW010000001.1"/>
</dbReference>
<organism evidence="2 3">
    <name type="scientific">Listeria booriae</name>
    <dbReference type="NCBI Taxonomy" id="1552123"/>
    <lineage>
        <taxon>Bacteria</taxon>
        <taxon>Bacillati</taxon>
        <taxon>Bacillota</taxon>
        <taxon>Bacilli</taxon>
        <taxon>Bacillales</taxon>
        <taxon>Listeriaceae</taxon>
        <taxon>Listeria</taxon>
    </lineage>
</organism>
<dbReference type="InterPro" id="IPR035897">
    <property type="entry name" value="Toll_tir_struct_dom_sf"/>
</dbReference>
<dbReference type="Pfam" id="PF13676">
    <property type="entry name" value="TIR_2"/>
    <property type="match status" value="1"/>
</dbReference>
<dbReference type="AlphaFoldDB" id="A0A841XWG2"/>